<dbReference type="PANTHER" id="PTHR32133">
    <property type="entry name" value="OS07G0120400 PROTEIN"/>
    <property type="match status" value="1"/>
</dbReference>
<reference evidence="1" key="1">
    <citation type="submission" date="2023-07" db="EMBL/GenBank/DDBJ databases">
        <title>A chromosome-level genome assembly of Lolium multiflorum.</title>
        <authorList>
            <person name="Chen Y."/>
            <person name="Copetti D."/>
            <person name="Kolliker R."/>
            <person name="Studer B."/>
        </authorList>
    </citation>
    <scope>NUCLEOTIDE SEQUENCE</scope>
    <source>
        <strain evidence="1">02402/16</strain>
        <tissue evidence="1">Leaf</tissue>
    </source>
</reference>
<comment type="caution">
    <text evidence="1">The sequence shown here is derived from an EMBL/GenBank/DDBJ whole genome shotgun (WGS) entry which is preliminary data.</text>
</comment>
<sequence>MPPPAPAPALPAEIIEEIFLRLPPDEPACLVRASLSSKLWLGLLSGSSFRGRYRDFHGAPPMLGLCFSWVPPFVPTTEFGVRFPADWGSRPYIAWDSRHGRVLLQHEVDVRPSKLVVWDPMTGCTKELHEPEAPSTAILRSSVVATVLCAVTGCDHRSCHDGPFRVVFAGKYLHTDGGSVVHASVSSPEAGEWSEPCSSLRIANCGATIESVPPVLLQDALYFVMGCNYDERVEILKYDLSSNCLSLHDAPLEKTNISDVPVLMGMEDGSLGIAQLDGLLTIDLWSTQMGSNGVAAWTQRAVVNLKELLLPFAAPRQTVRLIGSMEGTDIIFVTMNFGIYEINLGSLRWKKIWKQTEEVVSLIPYMSFYNR</sequence>
<protein>
    <recommendedName>
        <fullName evidence="3">F-box domain-containing protein</fullName>
    </recommendedName>
</protein>
<keyword evidence="2" id="KW-1185">Reference proteome</keyword>
<dbReference type="PANTHER" id="PTHR32133:SF386">
    <property type="entry name" value="F-BOX DOMAIN-CONTAINING PROTEIN"/>
    <property type="match status" value="1"/>
</dbReference>
<dbReference type="Proteomes" id="UP001231189">
    <property type="component" value="Unassembled WGS sequence"/>
</dbReference>
<dbReference type="SUPFAM" id="SSF81383">
    <property type="entry name" value="F-box domain"/>
    <property type="match status" value="1"/>
</dbReference>
<evidence type="ECO:0000313" key="2">
    <source>
        <dbReference type="Proteomes" id="UP001231189"/>
    </source>
</evidence>
<dbReference type="AlphaFoldDB" id="A0AAD8S880"/>
<gene>
    <name evidence="1" type="ORF">QYE76_064733</name>
</gene>
<proteinExistence type="predicted"/>
<organism evidence="1 2">
    <name type="scientific">Lolium multiflorum</name>
    <name type="common">Italian ryegrass</name>
    <name type="synonym">Lolium perenne subsp. multiflorum</name>
    <dbReference type="NCBI Taxonomy" id="4521"/>
    <lineage>
        <taxon>Eukaryota</taxon>
        <taxon>Viridiplantae</taxon>
        <taxon>Streptophyta</taxon>
        <taxon>Embryophyta</taxon>
        <taxon>Tracheophyta</taxon>
        <taxon>Spermatophyta</taxon>
        <taxon>Magnoliopsida</taxon>
        <taxon>Liliopsida</taxon>
        <taxon>Poales</taxon>
        <taxon>Poaceae</taxon>
        <taxon>BOP clade</taxon>
        <taxon>Pooideae</taxon>
        <taxon>Poodae</taxon>
        <taxon>Poeae</taxon>
        <taxon>Poeae Chloroplast Group 2 (Poeae type)</taxon>
        <taxon>Loliodinae</taxon>
        <taxon>Loliinae</taxon>
        <taxon>Lolium</taxon>
    </lineage>
</organism>
<name>A0AAD8S880_LOLMU</name>
<dbReference type="EMBL" id="JAUUTY010000004">
    <property type="protein sequence ID" value="KAK1646928.1"/>
    <property type="molecule type" value="Genomic_DNA"/>
</dbReference>
<accession>A0AAD8S880</accession>
<evidence type="ECO:0008006" key="3">
    <source>
        <dbReference type="Google" id="ProtNLM"/>
    </source>
</evidence>
<dbReference type="InterPro" id="IPR036047">
    <property type="entry name" value="F-box-like_dom_sf"/>
</dbReference>
<evidence type="ECO:0000313" key="1">
    <source>
        <dbReference type="EMBL" id="KAK1646928.1"/>
    </source>
</evidence>